<dbReference type="InterPro" id="IPR040839">
    <property type="entry name" value="MG4"/>
</dbReference>
<reference evidence="3" key="1">
    <citation type="submission" date="2025-08" db="UniProtKB">
        <authorList>
            <consortium name="RefSeq"/>
        </authorList>
    </citation>
    <scope>IDENTIFICATION</scope>
</reference>
<dbReference type="Pfam" id="PF17789">
    <property type="entry name" value="MG4"/>
    <property type="match status" value="1"/>
</dbReference>
<proteinExistence type="predicted"/>
<dbReference type="RefSeq" id="XP_026547913.1">
    <property type="nucleotide sequence ID" value="XM_026692128.1"/>
</dbReference>
<gene>
    <name evidence="3" type="primary">LOC113429625</name>
</gene>
<dbReference type="Gene3D" id="2.60.40.10">
    <property type="entry name" value="Immunoglobulins"/>
    <property type="match status" value="1"/>
</dbReference>
<keyword evidence="2" id="KW-1185">Reference proteome</keyword>
<dbReference type="InterPro" id="IPR013783">
    <property type="entry name" value="Ig-like_fold"/>
</dbReference>
<dbReference type="AlphaFoldDB" id="A0A6J1W509"/>
<protein>
    <submittedName>
        <fullName evidence="3">A.superbus venom factor 1-like</fullName>
    </submittedName>
</protein>
<dbReference type="PANTHER" id="PTHR11412">
    <property type="entry name" value="MACROGLOBULIN / COMPLEMENT"/>
    <property type="match status" value="1"/>
</dbReference>
<sequence length="332" mass="37233">MDYNMHRMDKTVIVEFQTPEGVVVNSNPVNPSSVLIRPYNLPELVSFGTWKAVAKYEHSPEESYTAYFDVREYVLPSFEVRLQPSDKFLYIDGNKNFHVSYHRKEKQSCIIGPLLSLCRNRYLYGKKVEGVAFVLFGVKIDDAKKSIPDSLTRIPIIDGDGEAILKRDTLRSRFQNLNQLVGHTLYASVTVMTESGSDMVVTEQSDIHIVTSPYQIYFTKTPKYFKPGMPYELTVYVTNPDGSPAANVPVVSEAIHSEGTTLSDGTAKLILNTPLNTQSLPITVSHSGILLNPIQCADERECRKEVDSQEGGGHCRGVRGISLRMLYMREIG</sequence>
<evidence type="ECO:0000313" key="3">
    <source>
        <dbReference type="RefSeq" id="XP_026547913.1"/>
    </source>
</evidence>
<evidence type="ECO:0000259" key="1">
    <source>
        <dbReference type="Pfam" id="PF17789"/>
    </source>
</evidence>
<dbReference type="PANTHER" id="PTHR11412:SF81">
    <property type="entry name" value="COMPLEMENT C3"/>
    <property type="match status" value="1"/>
</dbReference>
<feature type="domain" description="Macroglobulin" evidence="1">
    <location>
        <begin position="216"/>
        <end position="286"/>
    </location>
</feature>
<dbReference type="Gene3D" id="2.60.40.1940">
    <property type="match status" value="1"/>
</dbReference>
<name>A0A6J1W509_9SAUR</name>
<accession>A0A6J1W509</accession>
<dbReference type="Gene3D" id="2.60.40.1930">
    <property type="match status" value="1"/>
</dbReference>
<organism evidence="2 3">
    <name type="scientific">Notechis scutatus</name>
    <name type="common">mainland tiger snake</name>
    <dbReference type="NCBI Taxonomy" id="8663"/>
    <lineage>
        <taxon>Eukaryota</taxon>
        <taxon>Metazoa</taxon>
        <taxon>Chordata</taxon>
        <taxon>Craniata</taxon>
        <taxon>Vertebrata</taxon>
        <taxon>Euteleostomi</taxon>
        <taxon>Lepidosauria</taxon>
        <taxon>Squamata</taxon>
        <taxon>Bifurcata</taxon>
        <taxon>Unidentata</taxon>
        <taxon>Episquamata</taxon>
        <taxon>Toxicofera</taxon>
        <taxon>Serpentes</taxon>
        <taxon>Colubroidea</taxon>
        <taxon>Elapidae</taxon>
        <taxon>Hydrophiinae</taxon>
        <taxon>Notechis</taxon>
    </lineage>
</organism>
<dbReference type="GeneID" id="113429625"/>
<dbReference type="Proteomes" id="UP000504612">
    <property type="component" value="Unplaced"/>
</dbReference>
<evidence type="ECO:0000313" key="2">
    <source>
        <dbReference type="Proteomes" id="UP000504612"/>
    </source>
</evidence>
<dbReference type="InterPro" id="IPR050473">
    <property type="entry name" value="A2M/Complement_sys"/>
</dbReference>
<dbReference type="KEGG" id="nss:113429625"/>